<evidence type="ECO:0000256" key="1">
    <source>
        <dbReference type="ARBA" id="ARBA00009054"/>
    </source>
</evidence>
<proteinExistence type="inferred from homology"/>
<dbReference type="GO" id="GO:0006457">
    <property type="term" value="P:protein folding"/>
    <property type="evidence" value="ECO:0007669"/>
    <property type="project" value="InterPro"/>
</dbReference>
<organism evidence="4">
    <name type="scientific">hydrothermal vent metagenome</name>
    <dbReference type="NCBI Taxonomy" id="652676"/>
    <lineage>
        <taxon>unclassified sequences</taxon>
        <taxon>metagenomes</taxon>
        <taxon>ecological metagenomes</taxon>
    </lineage>
</organism>
<feature type="region of interest" description="Disordered" evidence="3">
    <location>
        <begin position="1"/>
        <end position="27"/>
    </location>
</feature>
<comment type="similarity">
    <text evidence="1">Belongs to the GrpE family.</text>
</comment>
<keyword evidence="2" id="KW-0143">Chaperone</keyword>
<dbReference type="PANTHER" id="PTHR21237">
    <property type="entry name" value="GRPE PROTEIN"/>
    <property type="match status" value="1"/>
</dbReference>
<sequence length="206" mass="22639">MTDPRNAQTESSSPAKGEEPLGDDHIEAEILEIPDVEPTAEMLGMTLPDDPDEAQRLLLRELSEARQETGEILVNLQRVAAEFDNFRKRVERDQVENVGRASQRVIESLLPVLDSLDAAMATEATTETETKMLNGIASTKDLLLEALAREGFEPIEALGRPFDPALHEAVSMTPGEGDQVVEQELRKGYTMRGRVIRPALVSVGHA</sequence>
<dbReference type="PRINTS" id="PR00773">
    <property type="entry name" value="GRPEPROTEIN"/>
</dbReference>
<feature type="compositionally biased region" description="Polar residues" evidence="3">
    <location>
        <begin position="1"/>
        <end position="14"/>
    </location>
</feature>
<dbReference type="Pfam" id="PF01025">
    <property type="entry name" value="GrpE"/>
    <property type="match status" value="1"/>
</dbReference>
<evidence type="ECO:0000256" key="2">
    <source>
        <dbReference type="ARBA" id="ARBA00023186"/>
    </source>
</evidence>
<dbReference type="GO" id="GO:0042803">
    <property type="term" value="F:protein homodimerization activity"/>
    <property type="evidence" value="ECO:0007669"/>
    <property type="project" value="InterPro"/>
</dbReference>
<dbReference type="PANTHER" id="PTHR21237:SF23">
    <property type="entry name" value="GRPE PROTEIN HOMOLOG, MITOCHONDRIAL"/>
    <property type="match status" value="1"/>
</dbReference>
<dbReference type="InterPro" id="IPR000740">
    <property type="entry name" value="GrpE"/>
</dbReference>
<evidence type="ECO:0000256" key="3">
    <source>
        <dbReference type="SAM" id="MobiDB-lite"/>
    </source>
</evidence>
<dbReference type="CDD" id="cd00446">
    <property type="entry name" value="GrpE"/>
    <property type="match status" value="1"/>
</dbReference>
<protein>
    <submittedName>
        <fullName evidence="4">Heat shock protein GrpE</fullName>
    </submittedName>
</protein>
<dbReference type="HAMAP" id="MF_01151">
    <property type="entry name" value="GrpE"/>
    <property type="match status" value="1"/>
</dbReference>
<gene>
    <name evidence="4" type="ORF">MNBD_ACTINO01-2536</name>
</gene>
<keyword evidence="4" id="KW-0346">Stress response</keyword>
<reference evidence="4" key="1">
    <citation type="submission" date="2018-06" db="EMBL/GenBank/DDBJ databases">
        <authorList>
            <person name="Zhirakovskaya E."/>
        </authorList>
    </citation>
    <scope>NUCLEOTIDE SEQUENCE</scope>
</reference>
<feature type="compositionally biased region" description="Basic and acidic residues" evidence="3">
    <location>
        <begin position="16"/>
        <end position="27"/>
    </location>
</feature>
<dbReference type="GO" id="GO:0000774">
    <property type="term" value="F:adenyl-nucleotide exchange factor activity"/>
    <property type="evidence" value="ECO:0007669"/>
    <property type="project" value="InterPro"/>
</dbReference>
<dbReference type="InterPro" id="IPR009012">
    <property type="entry name" value="GrpE_head"/>
</dbReference>
<dbReference type="SUPFAM" id="SSF51064">
    <property type="entry name" value="Head domain of nucleotide exchange factor GrpE"/>
    <property type="match status" value="1"/>
</dbReference>
<evidence type="ECO:0000313" key="4">
    <source>
        <dbReference type="EMBL" id="VAW09103.1"/>
    </source>
</evidence>
<dbReference type="GO" id="GO:0051087">
    <property type="term" value="F:protein-folding chaperone binding"/>
    <property type="evidence" value="ECO:0007669"/>
    <property type="project" value="InterPro"/>
</dbReference>
<dbReference type="GO" id="GO:0051082">
    <property type="term" value="F:unfolded protein binding"/>
    <property type="evidence" value="ECO:0007669"/>
    <property type="project" value="TreeGrafter"/>
</dbReference>
<dbReference type="SUPFAM" id="SSF58014">
    <property type="entry name" value="Coiled-coil domain of nucleotide exchange factor GrpE"/>
    <property type="match status" value="1"/>
</dbReference>
<dbReference type="Gene3D" id="2.30.22.10">
    <property type="entry name" value="Head domain of nucleotide exchange factor GrpE"/>
    <property type="match status" value="1"/>
</dbReference>
<name>A0A3B0SYS3_9ZZZZ</name>
<dbReference type="InterPro" id="IPR013805">
    <property type="entry name" value="GrpE_CC"/>
</dbReference>
<accession>A0A3B0SYS3</accession>
<dbReference type="PROSITE" id="PS01071">
    <property type="entry name" value="GRPE"/>
    <property type="match status" value="1"/>
</dbReference>
<dbReference type="AlphaFoldDB" id="A0A3B0SYS3"/>
<dbReference type="EMBL" id="UOEI01000679">
    <property type="protein sequence ID" value="VAW09103.1"/>
    <property type="molecule type" value="Genomic_DNA"/>
</dbReference>
<dbReference type="Gene3D" id="3.90.20.20">
    <property type="match status" value="1"/>
</dbReference>